<dbReference type="SUPFAM" id="SSF51905">
    <property type="entry name" value="FAD/NAD(P)-binding domain"/>
    <property type="match status" value="1"/>
</dbReference>
<dbReference type="GO" id="GO:0043420">
    <property type="term" value="P:anthranilate metabolic process"/>
    <property type="evidence" value="ECO:0007669"/>
    <property type="project" value="UniProtKB-UniRule"/>
</dbReference>
<gene>
    <name evidence="10" type="primary">BNA4</name>
    <name evidence="13" type="ORF">GGX14DRAFT_368253</name>
</gene>
<comment type="pathway">
    <text evidence="10">Cofactor biosynthesis; NAD(+) biosynthesis; quinolinate from L-kynurenine: step 1/3.</text>
</comment>
<keyword evidence="5 10" id="KW-0521">NADP</keyword>
<dbReference type="GO" id="GO:0070189">
    <property type="term" value="P:kynurenine metabolic process"/>
    <property type="evidence" value="ECO:0007669"/>
    <property type="project" value="TreeGrafter"/>
</dbReference>
<keyword evidence="14" id="KW-1185">Reference proteome</keyword>
<dbReference type="EC" id="1.14.13.9" evidence="10"/>
<evidence type="ECO:0000256" key="6">
    <source>
        <dbReference type="ARBA" id="ARBA00023002"/>
    </source>
</evidence>
<dbReference type="Gene3D" id="3.50.50.60">
    <property type="entry name" value="FAD/NAD(P)-binding domain"/>
    <property type="match status" value="1"/>
</dbReference>
<feature type="transmembrane region" description="Helical" evidence="11">
    <location>
        <begin position="476"/>
        <end position="496"/>
    </location>
</feature>
<comment type="subcellular location">
    <subcellularLocation>
        <location evidence="10">Mitochondrion outer membrane</location>
    </subcellularLocation>
</comment>
<organism evidence="13 14">
    <name type="scientific">Mycena pura</name>
    <dbReference type="NCBI Taxonomy" id="153505"/>
    <lineage>
        <taxon>Eukaryota</taxon>
        <taxon>Fungi</taxon>
        <taxon>Dikarya</taxon>
        <taxon>Basidiomycota</taxon>
        <taxon>Agaricomycotina</taxon>
        <taxon>Agaricomycetes</taxon>
        <taxon>Agaricomycetidae</taxon>
        <taxon>Agaricales</taxon>
        <taxon>Marasmiineae</taxon>
        <taxon>Mycenaceae</taxon>
        <taxon>Mycena</taxon>
    </lineage>
</organism>
<comment type="caution">
    <text evidence="13">The sequence shown here is derived from an EMBL/GenBank/DDBJ whole genome shotgun (WGS) entry which is preliminary data.</text>
</comment>
<keyword evidence="2 10" id="KW-0285">Flavoprotein</keyword>
<dbReference type="GO" id="GO:0071949">
    <property type="term" value="F:FAD binding"/>
    <property type="evidence" value="ECO:0007669"/>
    <property type="project" value="InterPro"/>
</dbReference>
<proteinExistence type="inferred from homology"/>
<dbReference type="InterPro" id="IPR027545">
    <property type="entry name" value="Kynurenine_monooxygenase"/>
</dbReference>
<comment type="catalytic activity">
    <reaction evidence="9 10">
        <text>L-kynurenine + NADPH + O2 + H(+) = 3-hydroxy-L-kynurenine + NADP(+) + H2O</text>
        <dbReference type="Rhea" id="RHEA:20545"/>
        <dbReference type="ChEBI" id="CHEBI:15377"/>
        <dbReference type="ChEBI" id="CHEBI:15378"/>
        <dbReference type="ChEBI" id="CHEBI:15379"/>
        <dbReference type="ChEBI" id="CHEBI:57783"/>
        <dbReference type="ChEBI" id="CHEBI:57959"/>
        <dbReference type="ChEBI" id="CHEBI:58125"/>
        <dbReference type="ChEBI" id="CHEBI:58349"/>
        <dbReference type="EC" id="1.14.13.9"/>
    </reaction>
</comment>
<evidence type="ECO:0000256" key="11">
    <source>
        <dbReference type="SAM" id="Phobius"/>
    </source>
</evidence>
<dbReference type="HAMAP" id="MF_01971">
    <property type="entry name" value="Kynurenine_monooxygenase"/>
    <property type="match status" value="1"/>
</dbReference>
<evidence type="ECO:0000256" key="1">
    <source>
        <dbReference type="ARBA" id="ARBA00001974"/>
    </source>
</evidence>
<comment type="function">
    <text evidence="10">Catalyzes the hydroxylation of L-kynurenine (L-Kyn) to form 3-hydroxy-L-kynurenine (L-3OHKyn). Required for synthesis of quinolinic acid.</text>
</comment>
<dbReference type="GO" id="GO:0004502">
    <property type="term" value="F:kynurenine 3-monooxygenase activity"/>
    <property type="evidence" value="ECO:0007669"/>
    <property type="project" value="UniProtKB-UniRule"/>
</dbReference>
<evidence type="ECO:0000256" key="5">
    <source>
        <dbReference type="ARBA" id="ARBA00022857"/>
    </source>
</evidence>
<keyword evidence="7 10" id="KW-0503">Monooxygenase</keyword>
<keyword evidence="10 11" id="KW-0472">Membrane</keyword>
<dbReference type="Pfam" id="PF01494">
    <property type="entry name" value="FAD_binding_3"/>
    <property type="match status" value="1"/>
</dbReference>
<evidence type="ECO:0000256" key="10">
    <source>
        <dbReference type="HAMAP-Rule" id="MF_03018"/>
    </source>
</evidence>
<dbReference type="EMBL" id="JARJCW010000044">
    <property type="protein sequence ID" value="KAJ7205267.1"/>
    <property type="molecule type" value="Genomic_DNA"/>
</dbReference>
<evidence type="ECO:0000256" key="8">
    <source>
        <dbReference type="ARBA" id="ARBA00023128"/>
    </source>
</evidence>
<keyword evidence="4 10" id="KW-0274">FAD</keyword>
<dbReference type="InterPro" id="IPR002938">
    <property type="entry name" value="FAD-bd"/>
</dbReference>
<dbReference type="PRINTS" id="PR00420">
    <property type="entry name" value="RNGMNOXGNASE"/>
</dbReference>
<keyword evidence="11" id="KW-0812">Transmembrane</keyword>
<sequence length="501" mass="56584">MKPQPAPKAVVVGAGPVGCLTAMSLVQLGWHVTLYERRPDLRSNALQTNSKEHPRQHPRQRSINLTLSSRGIAAVQAINQDVVERLLHNAVPLQGRLVHFLNGNTQSQRYDRHGQCLHSIDRGLLNAILLDAAASTKNISIHFSHKVESVDFDKRTLHVRNTASSQELDVDFDLCIGADGSHSVIRRFLMQTTQMEYSQHYLSHEYVEIRMPRGVDTSGQPTFLLDPDHLHVWPREEFTMVAQPNKDKTFICALFAPKTVFDALQSPGTISPFFKKFFPDLLLLLGEKHLERELQNNPRSQLITTKANPYHKGCVVILGDAAHSMVPFYGQGLNCALEDVRVLSIFLRKEQERLSGEPYELGHNSAAISRVLDRYSESRHNDLVAICDLAMENHLKLRHGVATWSYMIKGFIDNILYAISEKSAFMDYSTLTQIISSPKAPSAWIPLYTMVSFRPDIPYSVAKKKAERQERLIDRFGMGLGILGVGYFFWAVFVLLQRSST</sequence>
<feature type="domain" description="FAD-binding" evidence="12">
    <location>
        <begin position="9"/>
        <end position="347"/>
    </location>
</feature>
<dbReference type="GO" id="GO:0006569">
    <property type="term" value="P:L-tryptophan catabolic process"/>
    <property type="evidence" value="ECO:0007669"/>
    <property type="project" value="UniProtKB-UniRule"/>
</dbReference>
<dbReference type="PANTHER" id="PTHR46028">
    <property type="entry name" value="KYNURENINE 3-MONOOXYGENASE"/>
    <property type="match status" value="1"/>
</dbReference>
<dbReference type="PANTHER" id="PTHR46028:SF2">
    <property type="entry name" value="KYNURENINE 3-MONOOXYGENASE"/>
    <property type="match status" value="1"/>
</dbReference>
<evidence type="ECO:0000313" key="13">
    <source>
        <dbReference type="EMBL" id="KAJ7205267.1"/>
    </source>
</evidence>
<evidence type="ECO:0000256" key="4">
    <source>
        <dbReference type="ARBA" id="ARBA00022827"/>
    </source>
</evidence>
<evidence type="ECO:0000256" key="2">
    <source>
        <dbReference type="ARBA" id="ARBA00022630"/>
    </source>
</evidence>
<keyword evidence="8 10" id="KW-0496">Mitochondrion</keyword>
<evidence type="ECO:0000259" key="12">
    <source>
        <dbReference type="Pfam" id="PF01494"/>
    </source>
</evidence>
<dbReference type="GO" id="GO:0005741">
    <property type="term" value="C:mitochondrial outer membrane"/>
    <property type="evidence" value="ECO:0007669"/>
    <property type="project" value="UniProtKB-SubCell"/>
</dbReference>
<dbReference type="GO" id="GO:0034354">
    <property type="term" value="P:'de novo' NAD+ biosynthetic process from L-tryptophan"/>
    <property type="evidence" value="ECO:0007669"/>
    <property type="project" value="UniProtKB-UniRule"/>
</dbReference>
<keyword evidence="3 10" id="KW-0662">Pyridine nucleotide biosynthesis</keyword>
<accession>A0AAD6VF07</accession>
<protein>
    <recommendedName>
        <fullName evidence="10">Kynurenine 3-monooxygenase</fullName>
        <ecNumber evidence="10">1.14.13.9</ecNumber>
    </recommendedName>
    <alternativeName>
        <fullName evidence="10">Biosynthesis of nicotinic acid protein 4</fullName>
    </alternativeName>
    <alternativeName>
        <fullName evidence="10">Kynurenine 3-hydroxylase</fullName>
    </alternativeName>
</protein>
<comment type="similarity">
    <text evidence="10">Belongs to the aromatic-ring hydroxylase family. KMO subfamily.</text>
</comment>
<evidence type="ECO:0000256" key="3">
    <source>
        <dbReference type="ARBA" id="ARBA00022642"/>
    </source>
</evidence>
<keyword evidence="11" id="KW-1133">Transmembrane helix</keyword>
<evidence type="ECO:0000313" key="14">
    <source>
        <dbReference type="Proteomes" id="UP001219525"/>
    </source>
</evidence>
<keyword evidence="10" id="KW-1000">Mitochondrion outer membrane</keyword>
<dbReference type="Proteomes" id="UP001219525">
    <property type="component" value="Unassembled WGS sequence"/>
</dbReference>
<keyword evidence="6 10" id="KW-0560">Oxidoreductase</keyword>
<name>A0AAD6VF07_9AGAR</name>
<evidence type="ECO:0000256" key="9">
    <source>
        <dbReference type="ARBA" id="ARBA00047818"/>
    </source>
</evidence>
<dbReference type="AlphaFoldDB" id="A0AAD6VF07"/>
<dbReference type="GO" id="GO:0019805">
    <property type="term" value="P:quinolinate biosynthetic process"/>
    <property type="evidence" value="ECO:0007669"/>
    <property type="project" value="UniProtKB-UniRule"/>
</dbReference>
<dbReference type="InterPro" id="IPR036188">
    <property type="entry name" value="FAD/NAD-bd_sf"/>
</dbReference>
<comment type="cofactor">
    <cofactor evidence="1 10">
        <name>FAD</name>
        <dbReference type="ChEBI" id="CHEBI:57692"/>
    </cofactor>
</comment>
<evidence type="ECO:0000256" key="7">
    <source>
        <dbReference type="ARBA" id="ARBA00023033"/>
    </source>
</evidence>
<dbReference type="FunFam" id="3.50.50.60:FF:000129">
    <property type="entry name" value="Kynurenine 3-monooxygenase"/>
    <property type="match status" value="1"/>
</dbReference>
<reference evidence="13" key="1">
    <citation type="submission" date="2023-03" db="EMBL/GenBank/DDBJ databases">
        <title>Massive genome expansion in bonnet fungi (Mycena s.s.) driven by repeated elements and novel gene families across ecological guilds.</title>
        <authorList>
            <consortium name="Lawrence Berkeley National Laboratory"/>
            <person name="Harder C.B."/>
            <person name="Miyauchi S."/>
            <person name="Viragh M."/>
            <person name="Kuo A."/>
            <person name="Thoen E."/>
            <person name="Andreopoulos B."/>
            <person name="Lu D."/>
            <person name="Skrede I."/>
            <person name="Drula E."/>
            <person name="Henrissat B."/>
            <person name="Morin E."/>
            <person name="Kohler A."/>
            <person name="Barry K."/>
            <person name="LaButti K."/>
            <person name="Morin E."/>
            <person name="Salamov A."/>
            <person name="Lipzen A."/>
            <person name="Mereny Z."/>
            <person name="Hegedus B."/>
            <person name="Baldrian P."/>
            <person name="Stursova M."/>
            <person name="Weitz H."/>
            <person name="Taylor A."/>
            <person name="Grigoriev I.V."/>
            <person name="Nagy L.G."/>
            <person name="Martin F."/>
            <person name="Kauserud H."/>
        </authorList>
    </citation>
    <scope>NUCLEOTIDE SEQUENCE</scope>
    <source>
        <strain evidence="13">9144</strain>
    </source>
</reference>